<dbReference type="OrthoDB" id="6121639at2"/>
<dbReference type="EMBL" id="FTOH01000009">
    <property type="protein sequence ID" value="SIT07482.1"/>
    <property type="molecule type" value="Genomic_DNA"/>
</dbReference>
<accession>A0A1N7PA50</accession>
<sequence>MIRRSVTLVGGALLIVAGLLVLPLPVPVGLLMIILGVSLLVPAIPALARYLKRIRRRYPITSQRLNHISPRLPGFVRRVIEETDPDRRS</sequence>
<proteinExistence type="predicted"/>
<evidence type="ECO:0008006" key="4">
    <source>
        <dbReference type="Google" id="ProtNLM"/>
    </source>
</evidence>
<keyword evidence="3" id="KW-1185">Reference proteome</keyword>
<keyword evidence="1" id="KW-1133">Transmembrane helix</keyword>
<keyword evidence="1" id="KW-0812">Transmembrane</keyword>
<dbReference type="RefSeq" id="WP_076517068.1">
    <property type="nucleotide sequence ID" value="NZ_FTOH01000009.1"/>
</dbReference>
<evidence type="ECO:0000256" key="1">
    <source>
        <dbReference type="SAM" id="Phobius"/>
    </source>
</evidence>
<organism evidence="2 3">
    <name type="scientific">Thalassolituus maritimus</name>
    <dbReference type="NCBI Taxonomy" id="484498"/>
    <lineage>
        <taxon>Bacteria</taxon>
        <taxon>Pseudomonadati</taxon>
        <taxon>Pseudomonadota</taxon>
        <taxon>Gammaproteobacteria</taxon>
        <taxon>Oceanospirillales</taxon>
        <taxon>Oceanospirillaceae</taxon>
        <taxon>Thalassolituus</taxon>
    </lineage>
</organism>
<protein>
    <recommendedName>
        <fullName evidence="4">Transmembrane protein (PGPGW)</fullName>
    </recommendedName>
</protein>
<dbReference type="InterPro" id="IPR019099">
    <property type="entry name" value="Uncharacterised_PGPGW_TM"/>
</dbReference>
<dbReference type="Proteomes" id="UP000185639">
    <property type="component" value="Unassembled WGS sequence"/>
</dbReference>
<name>A0A1N7PA50_9GAMM</name>
<dbReference type="AlphaFoldDB" id="A0A1N7PA50"/>
<reference evidence="3" key="1">
    <citation type="submission" date="2017-01" db="EMBL/GenBank/DDBJ databases">
        <authorList>
            <person name="Varghese N."/>
            <person name="Submissions S."/>
        </authorList>
    </citation>
    <scope>NUCLEOTIDE SEQUENCE [LARGE SCALE GENOMIC DNA]</scope>
    <source>
        <strain evidence="3">DSM 24913</strain>
    </source>
</reference>
<keyword evidence="1" id="KW-0472">Membrane</keyword>
<dbReference type="STRING" id="484498.SAMN05421686_10950"/>
<feature type="transmembrane region" description="Helical" evidence="1">
    <location>
        <begin position="30"/>
        <end position="51"/>
    </location>
</feature>
<feature type="transmembrane region" description="Helical" evidence="1">
    <location>
        <begin position="7"/>
        <end position="24"/>
    </location>
</feature>
<evidence type="ECO:0000313" key="3">
    <source>
        <dbReference type="Proteomes" id="UP000185639"/>
    </source>
</evidence>
<dbReference type="Pfam" id="PF09656">
    <property type="entry name" value="PGPGW"/>
    <property type="match status" value="1"/>
</dbReference>
<gene>
    <name evidence="2" type="ORF">SAMN05421686_10950</name>
</gene>
<evidence type="ECO:0000313" key="2">
    <source>
        <dbReference type="EMBL" id="SIT07482.1"/>
    </source>
</evidence>